<sequence length="230" mass="27058">MFTFIDLAQLIMSAIIILPIVTVIRESGYYLTAVLLGASNKKLVVGSGPKLFSLKTIEVRRYFFMYSWMEYEELNPRNRFWHGFIYASPILSSTIVGIIVNALLAAQLIPDNMFWSTFMFYVFYFVFFDLIPVYLPDGQPTNGRAIFDLIWHGQRSDYVKNQERSYTSSQEKTMQNRDKDKREREDHSDPDQDDHRDGYTKEQKETIAHSEEKEENFSDHTKREESQRLS</sequence>
<feature type="compositionally biased region" description="Polar residues" evidence="1">
    <location>
        <begin position="164"/>
        <end position="173"/>
    </location>
</feature>
<feature type="region of interest" description="Disordered" evidence="1">
    <location>
        <begin position="161"/>
        <end position="230"/>
    </location>
</feature>
<evidence type="ECO:0000256" key="1">
    <source>
        <dbReference type="SAM" id="MobiDB-lite"/>
    </source>
</evidence>
<keyword evidence="2" id="KW-0812">Transmembrane</keyword>
<dbReference type="KEGG" id="ble:BleG1_0898"/>
<gene>
    <name evidence="3" type="ORF">BleG1_0898</name>
</gene>
<feature type="compositionally biased region" description="Basic and acidic residues" evidence="1">
    <location>
        <begin position="174"/>
        <end position="230"/>
    </location>
</feature>
<dbReference type="STRING" id="1246626.BleG1_0898"/>
<dbReference type="EMBL" id="CP003923">
    <property type="protein sequence ID" value="AIC93506.1"/>
    <property type="molecule type" value="Genomic_DNA"/>
</dbReference>
<keyword evidence="2" id="KW-0472">Membrane</keyword>
<protein>
    <submittedName>
        <fullName evidence="3">Uncharacterized protein</fullName>
    </submittedName>
</protein>
<keyword evidence="2" id="KW-1133">Transmembrane helix</keyword>
<reference evidence="3 4" key="1">
    <citation type="journal article" date="2014" name="Gene">
        <title>A comparative genomic analysis of the alkalitolerant soil bacterium Bacillus lehensis G1.</title>
        <authorList>
            <person name="Noor Y.M."/>
            <person name="Samsulrizal N.H."/>
            <person name="Jema'on N.A."/>
            <person name="Low K.O."/>
            <person name="Ramli A.N."/>
            <person name="Alias N.I."/>
            <person name="Damis S.I."/>
            <person name="Fuzi S.F."/>
            <person name="Isa M.N."/>
            <person name="Murad A.M."/>
            <person name="Raih M.F."/>
            <person name="Bakar F.D."/>
            <person name="Najimudin N."/>
            <person name="Mahadi N.M."/>
            <person name="Illias R.M."/>
        </authorList>
    </citation>
    <scope>NUCLEOTIDE SEQUENCE [LARGE SCALE GENOMIC DNA]</scope>
    <source>
        <strain evidence="3 4">G1</strain>
    </source>
</reference>
<dbReference type="AlphaFoldDB" id="A0A060LQE5"/>
<feature type="transmembrane region" description="Helical" evidence="2">
    <location>
        <begin position="118"/>
        <end position="135"/>
    </location>
</feature>
<proteinExistence type="predicted"/>
<evidence type="ECO:0000256" key="2">
    <source>
        <dbReference type="SAM" id="Phobius"/>
    </source>
</evidence>
<dbReference type="Proteomes" id="UP000027142">
    <property type="component" value="Chromosome"/>
</dbReference>
<dbReference type="RefSeq" id="WP_180316754.1">
    <property type="nucleotide sequence ID" value="NZ_CP003923.1"/>
</dbReference>
<organism evidence="3 4">
    <name type="scientific">Shouchella lehensis G1</name>
    <dbReference type="NCBI Taxonomy" id="1246626"/>
    <lineage>
        <taxon>Bacteria</taxon>
        <taxon>Bacillati</taxon>
        <taxon>Bacillota</taxon>
        <taxon>Bacilli</taxon>
        <taxon>Bacillales</taxon>
        <taxon>Bacillaceae</taxon>
        <taxon>Shouchella</taxon>
    </lineage>
</organism>
<keyword evidence="4" id="KW-1185">Reference proteome</keyword>
<dbReference type="HOGENOM" id="CLU_098542_0_0_9"/>
<accession>A0A060LQE5</accession>
<dbReference type="PATRIC" id="fig|1246626.3.peg.903"/>
<evidence type="ECO:0000313" key="4">
    <source>
        <dbReference type="Proteomes" id="UP000027142"/>
    </source>
</evidence>
<feature type="transmembrane region" description="Helical" evidence="2">
    <location>
        <begin position="7"/>
        <end position="24"/>
    </location>
</feature>
<name>A0A060LQE5_9BACI</name>
<feature type="transmembrane region" description="Helical" evidence="2">
    <location>
        <begin position="84"/>
        <end position="106"/>
    </location>
</feature>
<dbReference type="eggNOG" id="COG1994">
    <property type="taxonomic scope" value="Bacteria"/>
</dbReference>
<evidence type="ECO:0000313" key="3">
    <source>
        <dbReference type="EMBL" id="AIC93506.1"/>
    </source>
</evidence>